<evidence type="ECO:0000256" key="9">
    <source>
        <dbReference type="SAM" id="SignalP"/>
    </source>
</evidence>
<feature type="binding site" evidence="8">
    <location>
        <position position="634"/>
    </location>
    <ligand>
        <name>Ca(2+)</name>
        <dbReference type="ChEBI" id="CHEBI:29108"/>
    </ligand>
</feature>
<evidence type="ECO:0000256" key="4">
    <source>
        <dbReference type="ARBA" id="ARBA00022801"/>
    </source>
</evidence>
<organism evidence="11 12">
    <name type="scientific">Pseudovirgaria hyperparasitica</name>
    <dbReference type="NCBI Taxonomy" id="470096"/>
    <lineage>
        <taxon>Eukaryota</taxon>
        <taxon>Fungi</taxon>
        <taxon>Dikarya</taxon>
        <taxon>Ascomycota</taxon>
        <taxon>Pezizomycotina</taxon>
        <taxon>Dothideomycetes</taxon>
        <taxon>Dothideomycetes incertae sedis</taxon>
        <taxon>Acrospermales</taxon>
        <taxon>Acrospermaceae</taxon>
        <taxon>Pseudovirgaria</taxon>
    </lineage>
</organism>
<evidence type="ECO:0000256" key="1">
    <source>
        <dbReference type="ARBA" id="ARBA00004239"/>
    </source>
</evidence>
<dbReference type="AlphaFoldDB" id="A0A6A6WIR4"/>
<feature type="binding site" evidence="8">
    <location>
        <position position="655"/>
    </location>
    <ligand>
        <name>Ca(2+)</name>
        <dbReference type="ChEBI" id="CHEBI:29108"/>
    </ligand>
</feature>
<keyword evidence="9" id="KW-0732">Signal</keyword>
<dbReference type="GO" id="GO:0008240">
    <property type="term" value="F:tripeptidyl-peptidase activity"/>
    <property type="evidence" value="ECO:0007669"/>
    <property type="project" value="TreeGrafter"/>
</dbReference>
<feature type="domain" description="Peptidase S53" evidence="10">
    <location>
        <begin position="226"/>
        <end position="675"/>
    </location>
</feature>
<dbReference type="CDD" id="cd04056">
    <property type="entry name" value="Peptidases_S53"/>
    <property type="match status" value="1"/>
</dbReference>
<keyword evidence="3 8" id="KW-0479">Metal-binding</keyword>
<accession>A0A6A6WIR4</accession>
<dbReference type="CDD" id="cd11377">
    <property type="entry name" value="Pro-peptidase_S53"/>
    <property type="match status" value="1"/>
</dbReference>
<feature type="signal peptide" evidence="9">
    <location>
        <begin position="1"/>
        <end position="20"/>
    </location>
</feature>
<keyword evidence="6 8" id="KW-0106">Calcium</keyword>
<feature type="binding site" evidence="8">
    <location>
        <position position="635"/>
    </location>
    <ligand>
        <name>Ca(2+)</name>
        <dbReference type="ChEBI" id="CHEBI:29108"/>
    </ligand>
</feature>
<evidence type="ECO:0000313" key="11">
    <source>
        <dbReference type="EMBL" id="KAF2761577.1"/>
    </source>
</evidence>
<dbReference type="OrthoDB" id="409122at2759"/>
<dbReference type="GO" id="GO:0004252">
    <property type="term" value="F:serine-type endopeptidase activity"/>
    <property type="evidence" value="ECO:0007669"/>
    <property type="project" value="UniProtKB-UniRule"/>
</dbReference>
<comment type="cofactor">
    <cofactor evidence="8">
        <name>Ca(2+)</name>
        <dbReference type="ChEBI" id="CHEBI:29108"/>
    </cofactor>
    <text evidence="8">Binds 1 Ca(2+) ion per subunit.</text>
</comment>
<evidence type="ECO:0000313" key="12">
    <source>
        <dbReference type="Proteomes" id="UP000799437"/>
    </source>
</evidence>
<evidence type="ECO:0000256" key="7">
    <source>
        <dbReference type="ARBA" id="ARBA00023145"/>
    </source>
</evidence>
<dbReference type="EMBL" id="ML996566">
    <property type="protein sequence ID" value="KAF2761577.1"/>
    <property type="molecule type" value="Genomic_DNA"/>
</dbReference>
<evidence type="ECO:0000256" key="6">
    <source>
        <dbReference type="ARBA" id="ARBA00022837"/>
    </source>
</evidence>
<proteinExistence type="predicted"/>
<keyword evidence="4 8" id="KW-0378">Hydrolase</keyword>
<dbReference type="InterPro" id="IPR015366">
    <property type="entry name" value="S53_propep"/>
</dbReference>
<dbReference type="PROSITE" id="PS51695">
    <property type="entry name" value="SEDOLISIN"/>
    <property type="match status" value="1"/>
</dbReference>
<feature type="active site" description="Charge relay system" evidence="8">
    <location>
        <position position="310"/>
    </location>
</feature>
<name>A0A6A6WIR4_9PEZI</name>
<dbReference type="Gene3D" id="3.40.50.200">
    <property type="entry name" value="Peptidase S8/S53 domain"/>
    <property type="match status" value="1"/>
</dbReference>
<dbReference type="InterPro" id="IPR030400">
    <property type="entry name" value="Sedolisin_dom"/>
</dbReference>
<feature type="active site" description="Charge relay system" evidence="8">
    <location>
        <position position="593"/>
    </location>
</feature>
<dbReference type="InterPro" id="IPR050819">
    <property type="entry name" value="Tripeptidyl-peptidase_I"/>
</dbReference>
<dbReference type="SUPFAM" id="SSF54897">
    <property type="entry name" value="Protease propeptides/inhibitors"/>
    <property type="match status" value="1"/>
</dbReference>
<dbReference type="SMART" id="SM00944">
    <property type="entry name" value="Pro-kuma_activ"/>
    <property type="match status" value="1"/>
</dbReference>
<keyword evidence="12" id="KW-1185">Reference proteome</keyword>
<dbReference type="GO" id="GO:0046872">
    <property type="term" value="F:metal ion binding"/>
    <property type="evidence" value="ECO:0007669"/>
    <property type="project" value="UniProtKB-UniRule"/>
</dbReference>
<dbReference type="GeneID" id="54483667"/>
<dbReference type="SUPFAM" id="SSF52743">
    <property type="entry name" value="Subtilisin-like"/>
    <property type="match status" value="1"/>
</dbReference>
<feature type="active site" description="Charge relay system" evidence="8">
    <location>
        <position position="306"/>
    </location>
</feature>
<keyword evidence="2 8" id="KW-0645">Protease</keyword>
<evidence type="ECO:0000256" key="3">
    <source>
        <dbReference type="ARBA" id="ARBA00022723"/>
    </source>
</evidence>
<keyword evidence="5 8" id="KW-0720">Serine protease</keyword>
<dbReference type="InterPro" id="IPR036852">
    <property type="entry name" value="Peptidase_S8/S53_dom_sf"/>
</dbReference>
<feature type="binding site" evidence="8">
    <location>
        <position position="653"/>
    </location>
    <ligand>
        <name>Ca(2+)</name>
        <dbReference type="ChEBI" id="CHEBI:29108"/>
    </ligand>
</feature>
<reference evidence="11" key="1">
    <citation type="journal article" date="2020" name="Stud. Mycol.">
        <title>101 Dothideomycetes genomes: a test case for predicting lifestyles and emergence of pathogens.</title>
        <authorList>
            <person name="Haridas S."/>
            <person name="Albert R."/>
            <person name="Binder M."/>
            <person name="Bloem J."/>
            <person name="Labutti K."/>
            <person name="Salamov A."/>
            <person name="Andreopoulos B."/>
            <person name="Baker S."/>
            <person name="Barry K."/>
            <person name="Bills G."/>
            <person name="Bluhm B."/>
            <person name="Cannon C."/>
            <person name="Castanera R."/>
            <person name="Culley D."/>
            <person name="Daum C."/>
            <person name="Ezra D."/>
            <person name="Gonzalez J."/>
            <person name="Henrissat B."/>
            <person name="Kuo A."/>
            <person name="Liang C."/>
            <person name="Lipzen A."/>
            <person name="Lutzoni F."/>
            <person name="Magnuson J."/>
            <person name="Mondo S."/>
            <person name="Nolan M."/>
            <person name="Ohm R."/>
            <person name="Pangilinan J."/>
            <person name="Park H.-J."/>
            <person name="Ramirez L."/>
            <person name="Alfaro M."/>
            <person name="Sun H."/>
            <person name="Tritt A."/>
            <person name="Yoshinaga Y."/>
            <person name="Zwiers L.-H."/>
            <person name="Turgeon B."/>
            <person name="Goodwin S."/>
            <person name="Spatafora J."/>
            <person name="Crous P."/>
            <person name="Grigoriev I."/>
        </authorList>
    </citation>
    <scope>NUCLEOTIDE SEQUENCE</scope>
    <source>
        <strain evidence="11">CBS 121739</strain>
    </source>
</reference>
<sequence>MLGLNFVTLVLLLKAGLALAVPSNHAVHEKRATIHPRWTKAQRVHSRSILPMRIGLAQSNLEYAHLHLLDVSDPDSKNYGKHWTSEEIIQFFHPSNETIETVRNWLVDSGITIDRIVHTDNKAWFAFDATADEAERILHTEYYEYEDSVTGGILPACEEYYVPIHVQKHIDYVTPGIKLLAPPNAPNSKHDLMRRTERKITPHKFYRPKGPIQFPSSSDLSKCDSTITPACVAALYSIPPAASSRKPNPSNVLGIYESEAQYYYQPDLDLFFSNFTPYIKNGTHPTVISIDGGPGPTNNTSEAGGEVELDLQLAYPIVYPQGISIYQEDDAIYELDPNQTYTYGFNHLLDAIDGSYCTKSSYGETGDDPNLDPIYPDPAPGGYKGKTQCGVYKSTNVISFSYGGQEAHVPWAYQKRQCDEYLKLGLRGVSFIFASGDAGVGNYPEPYSFDGPTGCLGPQGTIFNPTWPNNCPWVTNVGATKVYPGKTVFEPESAVFDPAGHPYHVNFSSGGGFSNVYTVPDYQKSAVDTFFAKHNPPYKSYSAIVNNTDLVGTLGSYGGIYNRIGRGIPDVAAVGDNIATYVGGEFGLSGGTSASCPIFASVVNRINEERLAIGKTPVGFLNAVLYKNPWVLNDITNGTNPGCGTDGFSAVQGWDPVTGLGTPNYPKMLALFLSLP</sequence>
<dbReference type="RefSeq" id="XP_033604028.1">
    <property type="nucleotide sequence ID" value="XM_033742613.1"/>
</dbReference>
<feature type="chain" id="PRO_5025542908" evidence="9">
    <location>
        <begin position="21"/>
        <end position="676"/>
    </location>
</feature>
<evidence type="ECO:0000256" key="5">
    <source>
        <dbReference type="ARBA" id="ARBA00022825"/>
    </source>
</evidence>
<dbReference type="Proteomes" id="UP000799437">
    <property type="component" value="Unassembled WGS sequence"/>
</dbReference>
<dbReference type="Pfam" id="PF09286">
    <property type="entry name" value="Pro-kuma_activ"/>
    <property type="match status" value="1"/>
</dbReference>
<evidence type="ECO:0000256" key="2">
    <source>
        <dbReference type="ARBA" id="ARBA00022670"/>
    </source>
</evidence>
<protein>
    <submittedName>
        <fullName evidence="11">Protease S8 tripeptidyl peptidase I</fullName>
    </submittedName>
</protein>
<dbReference type="PANTHER" id="PTHR14218:SF19">
    <property type="entry name" value="SERINE PROTEASE AORO, PUTATIVE (AFU_ORTHOLOGUE AFUA_6G10250)-RELATED"/>
    <property type="match status" value="1"/>
</dbReference>
<evidence type="ECO:0000256" key="8">
    <source>
        <dbReference type="PROSITE-ProRule" id="PRU01032"/>
    </source>
</evidence>
<dbReference type="GO" id="GO:0005576">
    <property type="term" value="C:extracellular region"/>
    <property type="evidence" value="ECO:0007669"/>
    <property type="project" value="UniProtKB-SubCell"/>
</dbReference>
<dbReference type="GO" id="GO:0006508">
    <property type="term" value="P:proteolysis"/>
    <property type="evidence" value="ECO:0007669"/>
    <property type="project" value="UniProtKB-KW"/>
</dbReference>
<dbReference type="PANTHER" id="PTHR14218">
    <property type="entry name" value="PROTEASE S8 TRIPEPTIDYL PEPTIDASE I CLN2"/>
    <property type="match status" value="1"/>
</dbReference>
<keyword evidence="7" id="KW-0865">Zymogen</keyword>
<gene>
    <name evidence="11" type="ORF">EJ05DRAFT_460420</name>
</gene>
<comment type="subcellular location">
    <subcellularLocation>
        <location evidence="1">Secreted</location>
        <location evidence="1">Extracellular space</location>
    </subcellularLocation>
</comment>
<evidence type="ECO:0000259" key="10">
    <source>
        <dbReference type="PROSITE" id="PS51695"/>
    </source>
</evidence>